<dbReference type="PANTHER" id="PTHR11748:SF103">
    <property type="entry name" value="GLYCOLATE OXIDASE SUBUNIT GLCE"/>
    <property type="match status" value="1"/>
</dbReference>
<keyword evidence="4" id="KW-0560">Oxidoreductase</keyword>
<dbReference type="PANTHER" id="PTHR11748">
    <property type="entry name" value="D-LACTATE DEHYDROGENASE"/>
    <property type="match status" value="1"/>
</dbReference>
<name>A0ABV5UYS8_9MICO</name>
<dbReference type="Proteomes" id="UP001589613">
    <property type="component" value="Unassembled WGS sequence"/>
</dbReference>
<sequence length="429" mass="43977">MTPLEQLAGTCPVREAGPEDQVDGVPARVVARPGSTEETSALLRACHAQGLAVVVRGHGTKVAWGRPPERLDVILETTAMDALVEHSRGDLIAIAGAGMPLARLAERLAEGGHQLVVDDLVADAAPPVAGAGGAEVRGSTLGGAVATNLCGPRRLWTGSVRDLVIGVRFVRADGTVAKAGGRVVKNVAGYDLAKLLTGSFGTLAVVTEVTVRLHPLPQAQRWVVLDVAEEDLATVLGSAVHSQTVPQALEVHARPGQAPQVAVLLGGTDGGVQARAARLVDVLAPLASRGAPSVSSTDRAPGWWARPLAAAHDERPVLVRATARISGVAELVAAAVAHGMTVTGSAGVGVLHALLPAASAPEDARAALDDLRAVSERLGGSTVVLDAPPEVKAVTDSWGEVPGLDLMRRVKDEFDPTRALAPGRFVGGL</sequence>
<evidence type="ECO:0000313" key="8">
    <source>
        <dbReference type="Proteomes" id="UP001589613"/>
    </source>
</evidence>
<comment type="cofactor">
    <cofactor evidence="1">
        <name>FAD</name>
        <dbReference type="ChEBI" id="CHEBI:57692"/>
    </cofactor>
</comment>
<evidence type="ECO:0000259" key="6">
    <source>
        <dbReference type="PROSITE" id="PS51387"/>
    </source>
</evidence>
<dbReference type="SUPFAM" id="SSF56176">
    <property type="entry name" value="FAD-binding/transporter-associated domain-like"/>
    <property type="match status" value="1"/>
</dbReference>
<dbReference type="InterPro" id="IPR004113">
    <property type="entry name" value="FAD-bd_oxidored_4_C"/>
</dbReference>
<keyword evidence="8" id="KW-1185">Reference proteome</keyword>
<keyword evidence="3" id="KW-0274">FAD</keyword>
<dbReference type="PROSITE" id="PS51387">
    <property type="entry name" value="FAD_PCMH"/>
    <property type="match status" value="1"/>
</dbReference>
<evidence type="ECO:0000256" key="3">
    <source>
        <dbReference type="ARBA" id="ARBA00022827"/>
    </source>
</evidence>
<dbReference type="InterPro" id="IPR016169">
    <property type="entry name" value="FAD-bd_PCMH_sub2"/>
</dbReference>
<dbReference type="InterPro" id="IPR016166">
    <property type="entry name" value="FAD-bd_PCMH"/>
</dbReference>
<dbReference type="Pfam" id="PF01565">
    <property type="entry name" value="FAD_binding_4"/>
    <property type="match status" value="1"/>
</dbReference>
<reference evidence="7 8" key="1">
    <citation type="submission" date="2024-09" db="EMBL/GenBank/DDBJ databases">
        <authorList>
            <person name="Sun Q."/>
            <person name="Mori K."/>
        </authorList>
    </citation>
    <scope>NUCLEOTIDE SEQUENCE [LARGE SCALE GENOMIC DNA]</scope>
    <source>
        <strain evidence="7 8">JCM 12763</strain>
    </source>
</reference>
<evidence type="ECO:0000256" key="1">
    <source>
        <dbReference type="ARBA" id="ARBA00001974"/>
    </source>
</evidence>
<evidence type="ECO:0000313" key="7">
    <source>
        <dbReference type="EMBL" id="MFB9730675.1"/>
    </source>
</evidence>
<organism evidence="7 8">
    <name type="scientific">Ornithinimicrobium kibberense</name>
    <dbReference type="NCBI Taxonomy" id="282060"/>
    <lineage>
        <taxon>Bacteria</taxon>
        <taxon>Bacillati</taxon>
        <taxon>Actinomycetota</taxon>
        <taxon>Actinomycetes</taxon>
        <taxon>Micrococcales</taxon>
        <taxon>Ornithinimicrobiaceae</taxon>
        <taxon>Ornithinimicrobium</taxon>
    </lineage>
</organism>
<accession>A0ABV5UYS8</accession>
<feature type="domain" description="FAD-binding PCMH-type" evidence="6">
    <location>
        <begin position="22"/>
        <end position="216"/>
    </location>
</feature>
<dbReference type="Pfam" id="PF02913">
    <property type="entry name" value="FAD-oxidase_C"/>
    <property type="match status" value="1"/>
</dbReference>
<evidence type="ECO:0000256" key="2">
    <source>
        <dbReference type="ARBA" id="ARBA00022630"/>
    </source>
</evidence>
<dbReference type="InterPro" id="IPR036318">
    <property type="entry name" value="FAD-bd_PCMH-like_sf"/>
</dbReference>
<dbReference type="SUPFAM" id="SSF55103">
    <property type="entry name" value="FAD-linked oxidases, C-terminal domain"/>
    <property type="match status" value="1"/>
</dbReference>
<proteinExistence type="predicted"/>
<evidence type="ECO:0000256" key="5">
    <source>
        <dbReference type="SAM" id="MobiDB-lite"/>
    </source>
</evidence>
<comment type="caution">
    <text evidence="7">The sequence shown here is derived from an EMBL/GenBank/DDBJ whole genome shotgun (WGS) entry which is preliminary data.</text>
</comment>
<dbReference type="InterPro" id="IPR006094">
    <property type="entry name" value="Oxid_FAD_bind_N"/>
</dbReference>
<evidence type="ECO:0000256" key="4">
    <source>
        <dbReference type="ARBA" id="ARBA00023002"/>
    </source>
</evidence>
<dbReference type="EMBL" id="JBHMAX010000002">
    <property type="protein sequence ID" value="MFB9730675.1"/>
    <property type="molecule type" value="Genomic_DNA"/>
</dbReference>
<dbReference type="Gene3D" id="3.30.465.10">
    <property type="match status" value="1"/>
</dbReference>
<feature type="region of interest" description="Disordered" evidence="5">
    <location>
        <begin position="1"/>
        <end position="21"/>
    </location>
</feature>
<protein>
    <submittedName>
        <fullName evidence="7">FAD-binding oxidoreductase</fullName>
    </submittedName>
</protein>
<keyword evidence="2" id="KW-0285">Flavoprotein</keyword>
<dbReference type="InterPro" id="IPR016164">
    <property type="entry name" value="FAD-linked_Oxase-like_C"/>
</dbReference>
<gene>
    <name evidence="7" type="ORF">ACFFN0_01290</name>
</gene>
<dbReference type="RefSeq" id="WP_141337448.1">
    <property type="nucleotide sequence ID" value="NZ_JBHMAX010000002.1"/>
</dbReference>